<evidence type="ECO:0000256" key="1">
    <source>
        <dbReference type="ARBA" id="ARBA00022737"/>
    </source>
</evidence>
<dbReference type="InterPro" id="IPR011333">
    <property type="entry name" value="SKP1/BTB/POZ_sf"/>
</dbReference>
<evidence type="ECO:0000256" key="2">
    <source>
        <dbReference type="PROSITE-ProRule" id="PRU00235"/>
    </source>
</evidence>
<feature type="repeat" description="RCC1" evidence="2">
    <location>
        <begin position="451"/>
        <end position="507"/>
    </location>
</feature>
<dbReference type="Gene3D" id="2.130.10.30">
    <property type="entry name" value="Regulator of chromosome condensation 1/beta-lactamase-inhibitor protein II"/>
    <property type="match status" value="1"/>
</dbReference>
<dbReference type="SUPFAM" id="SSF48403">
    <property type="entry name" value="Ankyrin repeat"/>
    <property type="match status" value="1"/>
</dbReference>
<feature type="compositionally biased region" description="Polar residues" evidence="3">
    <location>
        <begin position="1443"/>
        <end position="1461"/>
    </location>
</feature>
<dbReference type="GeneID" id="54480071"/>
<dbReference type="Gene3D" id="3.30.710.10">
    <property type="entry name" value="Potassium Channel Kv1.1, Chain A"/>
    <property type="match status" value="2"/>
</dbReference>
<feature type="compositionally biased region" description="Basic residues" evidence="3">
    <location>
        <begin position="1567"/>
        <end position="1576"/>
    </location>
</feature>
<feature type="compositionally biased region" description="Basic and acidic residues" evidence="3">
    <location>
        <begin position="1462"/>
        <end position="1475"/>
    </location>
</feature>
<feature type="compositionally biased region" description="Polar residues" evidence="3">
    <location>
        <begin position="1150"/>
        <end position="1167"/>
    </location>
</feature>
<proteinExistence type="predicted"/>
<accession>A0A6A6VZM8</accession>
<feature type="region of interest" description="Disordered" evidence="3">
    <location>
        <begin position="1287"/>
        <end position="1479"/>
    </location>
</feature>
<feature type="region of interest" description="Disordered" evidence="3">
    <location>
        <begin position="1497"/>
        <end position="1606"/>
    </location>
</feature>
<dbReference type="SMART" id="SM00225">
    <property type="entry name" value="BTB"/>
    <property type="match status" value="1"/>
</dbReference>
<keyword evidence="1" id="KW-0677">Repeat</keyword>
<feature type="compositionally biased region" description="Low complexity" evidence="3">
    <location>
        <begin position="1423"/>
        <end position="1432"/>
    </location>
</feature>
<dbReference type="Pfam" id="PF13540">
    <property type="entry name" value="RCC1_2"/>
    <property type="match status" value="1"/>
</dbReference>
<dbReference type="EMBL" id="ML996577">
    <property type="protein sequence ID" value="KAF2755743.1"/>
    <property type="molecule type" value="Genomic_DNA"/>
</dbReference>
<reference evidence="5" key="1">
    <citation type="journal article" date="2020" name="Stud. Mycol.">
        <title>101 Dothideomycetes genomes: a test case for predicting lifestyles and emergence of pathogens.</title>
        <authorList>
            <person name="Haridas S."/>
            <person name="Albert R."/>
            <person name="Binder M."/>
            <person name="Bloem J."/>
            <person name="Labutti K."/>
            <person name="Salamov A."/>
            <person name="Andreopoulos B."/>
            <person name="Baker S."/>
            <person name="Barry K."/>
            <person name="Bills G."/>
            <person name="Bluhm B."/>
            <person name="Cannon C."/>
            <person name="Castanera R."/>
            <person name="Culley D."/>
            <person name="Daum C."/>
            <person name="Ezra D."/>
            <person name="Gonzalez J."/>
            <person name="Henrissat B."/>
            <person name="Kuo A."/>
            <person name="Liang C."/>
            <person name="Lipzen A."/>
            <person name="Lutzoni F."/>
            <person name="Magnuson J."/>
            <person name="Mondo S."/>
            <person name="Nolan M."/>
            <person name="Ohm R."/>
            <person name="Pangilinan J."/>
            <person name="Park H.-J."/>
            <person name="Ramirez L."/>
            <person name="Alfaro M."/>
            <person name="Sun H."/>
            <person name="Tritt A."/>
            <person name="Yoshinaga Y."/>
            <person name="Zwiers L.-H."/>
            <person name="Turgeon B."/>
            <person name="Goodwin S."/>
            <person name="Spatafora J."/>
            <person name="Crous P."/>
            <person name="Grigoriev I."/>
        </authorList>
    </citation>
    <scope>NUCLEOTIDE SEQUENCE</scope>
    <source>
        <strain evidence="5">CBS 121739</strain>
    </source>
</reference>
<feature type="region of interest" description="Disordered" evidence="3">
    <location>
        <begin position="189"/>
        <end position="218"/>
    </location>
</feature>
<dbReference type="InterPro" id="IPR000210">
    <property type="entry name" value="BTB/POZ_dom"/>
</dbReference>
<dbReference type="SUPFAM" id="SSF50985">
    <property type="entry name" value="RCC1/BLIP-II"/>
    <property type="match status" value="1"/>
</dbReference>
<feature type="repeat" description="RCC1" evidence="2">
    <location>
        <begin position="391"/>
        <end position="451"/>
    </location>
</feature>
<dbReference type="InterPro" id="IPR002110">
    <property type="entry name" value="Ankyrin_rpt"/>
</dbReference>
<dbReference type="Proteomes" id="UP000799437">
    <property type="component" value="Unassembled WGS sequence"/>
</dbReference>
<dbReference type="SMART" id="SM00248">
    <property type="entry name" value="ANK"/>
    <property type="match status" value="2"/>
</dbReference>
<sequence length="1606" mass="177176">MSGYLWKYYFEDNVDAFRQLLEVSSYNVRANTSKASPLAQGHALGSPGSLGTSPTLLSKLRRVVPSGTTSLTRADINSKDSLGLTILHYAASSPSPNAPNFALALLEHPLTDLYSQDLENGWTALHRAFYFGNVAIARLILERERRQLLGHGGHSSQARGLIKIKDKEGNGPFDLFALSIQDRLIHHEELEKDDAGSGNEAEDYDSKGGDDDDADDGFRKARVRPQINIGGDGVFTFGSNKNVTLGFGDEDDRQYPERINIRRPDHLLQRFHREHLEKNLNRRDGIHSSATDADYSAQLNALPITSLPTTVRATPLTILDVQMSKLHTAVLTTDPESNLYMCGHGPGGRLGTGSETTRFQFACIEGGALAGKRVVTVALGQNHSLALSSDGEMFSWGSNLHGQLGYSLPKSTVKDEEPIQSLPRQIFGILKKELIIGTAASRIHSVAHTSTSLYTWGKNEGQLGIIDSDARSLETQTTPRKIAASLFAANINSVTAHDKATVVLLENHDVWVFANYGYSKILFPLDGFANYFLKASFLTTKYEKTPNRIVKITAAGDSICALSSSGEIFTVVVKSDPAQDTGTSTTNPMKIRSSLSMPICVWSAKKKHMAARDVAVDQDGSIILTTEAGGVWRRSKRAKIKDATASGTGEYKPKDYKFARIPGLTRVYAVRASSHGAYAAIRRDPDVTRCQIEVADPTLWNDMSSLLVFYSLATKEEDSDEELPMPRFWRRPNHSDMLQRRALVSEDLENDIAQLSEIRSASENLLYDAKISSSTSDIVIPVHQFILAGRSKVLRDALSGLTADTPFSISDMLSMTKAADGRVTLQLLSVEFLTLFNLTLYLYTDTIVSFWQFARQYPKQAFRYRQVRVELMKVASRLELRQLEPAVRLQVSPRPIMNFDFELALKQPSFFDNGDVAIQLSDGEILVHSALLCQRCPFFEAMFNGRAGGMWLADRRGPSATIDVDLKHVSKSVFQLVLRHIYADSEEEIFNHITSDDYSDYFALDEMLDLAIEVMGVANELMLTRLSQICQKVVGRYVHVRNVCSLLNAIAPCSVTGFKNASLEYICLNLEAILQSGLLDELEEDLILELDQVVRDNQLDCLPVARSGRADALLIERYPELAERIDKGKRAKVDAIVLSNKFADNEGRSSHSFRSQSLEEISTTPMKSKSRRKSHRDVRADDDSPANSPMLKGKPSTEMFFAMDDEEAGNGGATSSTSQRVSQHQSPDLGAIPFSLSQSKLSIGSPSLDLDKSPTFTPTVHPSGRPWGAAPLASKKLDMKDIMAQTSSSMQSGISLALSSQGRQDDRPIRSSNAKMSQKERKRMQQNSKQQFSPDIAATTNSPTPDAAASPWSNPRKVSASQPDVPRRVSTPHLTMRQTIANPGPSSKMQTYDTPHTKRSVSGSIQPNTNMPQHPKPNPPTPSSSTQPVLTPHSIRHTPLPDRSSTAQPQASMLSILSQQQAEKDYINTPEKRSLQEIQQEQEFQAWWDAESKRVIQEEKDRARREKSNGARRGRPKVRGGKAKNVVPDSNVTQGETSAQAVAAKPSEKVVPKSARAKDGQSVRGGRGAHRGRGGGRHTDSDRAKVTKERARPITQQDHPQTPSRT</sequence>
<feature type="region of interest" description="Disordered" evidence="3">
    <location>
        <begin position="1245"/>
        <end position="1271"/>
    </location>
</feature>
<dbReference type="PROSITE" id="PS50012">
    <property type="entry name" value="RCC1_3"/>
    <property type="match status" value="3"/>
</dbReference>
<evidence type="ECO:0000259" key="4">
    <source>
        <dbReference type="PROSITE" id="PS50097"/>
    </source>
</evidence>
<feature type="compositionally biased region" description="Basic and acidic residues" evidence="3">
    <location>
        <begin position="1577"/>
        <end position="1592"/>
    </location>
</feature>
<feature type="repeat" description="RCC1" evidence="2">
    <location>
        <begin position="337"/>
        <end position="390"/>
    </location>
</feature>
<feature type="compositionally biased region" description="Polar residues" evidence="3">
    <location>
        <begin position="1325"/>
        <end position="1344"/>
    </location>
</feature>
<dbReference type="InterPro" id="IPR051625">
    <property type="entry name" value="Signaling_Regulatory_Domain"/>
</dbReference>
<feature type="compositionally biased region" description="Polar residues" evidence="3">
    <location>
        <begin position="1594"/>
        <end position="1606"/>
    </location>
</feature>
<feature type="compositionally biased region" description="Basic and acidic residues" evidence="3">
    <location>
        <begin position="1546"/>
        <end position="1561"/>
    </location>
</feature>
<dbReference type="Gene3D" id="1.25.40.20">
    <property type="entry name" value="Ankyrin repeat-containing domain"/>
    <property type="match status" value="1"/>
</dbReference>
<keyword evidence="6" id="KW-1185">Reference proteome</keyword>
<gene>
    <name evidence="5" type="ORF">EJ05DRAFT_113896</name>
</gene>
<feature type="compositionally biased region" description="Basic and acidic residues" evidence="3">
    <location>
        <begin position="1497"/>
        <end position="1509"/>
    </location>
</feature>
<feature type="region of interest" description="Disordered" evidence="3">
    <location>
        <begin position="1145"/>
        <end position="1227"/>
    </location>
</feature>
<dbReference type="InterPro" id="IPR009091">
    <property type="entry name" value="RCC1/BLIP-II"/>
</dbReference>
<evidence type="ECO:0000256" key="3">
    <source>
        <dbReference type="SAM" id="MobiDB-lite"/>
    </source>
</evidence>
<feature type="compositionally biased region" description="Polar residues" evidence="3">
    <location>
        <begin position="1372"/>
        <end position="1411"/>
    </location>
</feature>
<dbReference type="Pfam" id="PF12796">
    <property type="entry name" value="Ank_2"/>
    <property type="match status" value="1"/>
</dbReference>
<protein>
    <recommendedName>
        <fullName evidence="4">BTB domain-containing protein</fullName>
    </recommendedName>
</protein>
<feature type="compositionally biased region" description="Polar residues" evidence="3">
    <location>
        <begin position="1287"/>
        <end position="1302"/>
    </location>
</feature>
<dbReference type="PANTHER" id="PTHR22872:SF2">
    <property type="entry name" value="INHIBITOR OF BRUTON TYROSINE KINASE"/>
    <property type="match status" value="1"/>
</dbReference>
<dbReference type="InterPro" id="IPR036770">
    <property type="entry name" value="Ankyrin_rpt-contain_sf"/>
</dbReference>
<feature type="compositionally biased region" description="Basic residues" evidence="3">
    <location>
        <begin position="1510"/>
        <end position="1522"/>
    </location>
</feature>
<dbReference type="Pfam" id="PF00651">
    <property type="entry name" value="BTB"/>
    <property type="match status" value="1"/>
</dbReference>
<dbReference type="CDD" id="cd18186">
    <property type="entry name" value="BTB_POZ_ZBTB_KLHL-like"/>
    <property type="match status" value="2"/>
</dbReference>
<feature type="compositionally biased region" description="Polar residues" evidence="3">
    <location>
        <begin position="1528"/>
        <end position="1540"/>
    </location>
</feature>
<evidence type="ECO:0000313" key="6">
    <source>
        <dbReference type="Proteomes" id="UP000799437"/>
    </source>
</evidence>
<dbReference type="PANTHER" id="PTHR22872">
    <property type="entry name" value="BTK-BINDING PROTEIN-RELATED"/>
    <property type="match status" value="1"/>
</dbReference>
<evidence type="ECO:0000313" key="5">
    <source>
        <dbReference type="EMBL" id="KAF2755743.1"/>
    </source>
</evidence>
<feature type="compositionally biased region" description="Polar residues" evidence="3">
    <location>
        <begin position="1213"/>
        <end position="1226"/>
    </location>
</feature>
<organism evidence="5 6">
    <name type="scientific">Pseudovirgaria hyperparasitica</name>
    <dbReference type="NCBI Taxonomy" id="470096"/>
    <lineage>
        <taxon>Eukaryota</taxon>
        <taxon>Fungi</taxon>
        <taxon>Dikarya</taxon>
        <taxon>Ascomycota</taxon>
        <taxon>Pezizomycotina</taxon>
        <taxon>Dothideomycetes</taxon>
        <taxon>Dothideomycetes incertae sedis</taxon>
        <taxon>Acrospermales</taxon>
        <taxon>Acrospermaceae</taxon>
        <taxon>Pseudovirgaria</taxon>
    </lineage>
</organism>
<feature type="domain" description="BTB" evidence="4">
    <location>
        <begin position="914"/>
        <end position="984"/>
    </location>
</feature>
<dbReference type="SUPFAM" id="SSF54695">
    <property type="entry name" value="POZ domain"/>
    <property type="match status" value="1"/>
</dbReference>
<name>A0A6A6VZM8_9PEZI</name>
<dbReference type="OrthoDB" id="1893551at2759"/>
<dbReference type="InterPro" id="IPR000408">
    <property type="entry name" value="Reg_chr_condens"/>
</dbReference>
<dbReference type="RefSeq" id="XP_033598194.1">
    <property type="nucleotide sequence ID" value="XM_033739017.1"/>
</dbReference>
<dbReference type="PROSITE" id="PS50097">
    <property type="entry name" value="BTB"/>
    <property type="match status" value="1"/>
</dbReference>